<dbReference type="Proteomes" id="UP000318017">
    <property type="component" value="Chromosome"/>
</dbReference>
<reference evidence="1 2" key="1">
    <citation type="submission" date="2019-02" db="EMBL/GenBank/DDBJ databases">
        <title>Deep-cultivation of Planctomycetes and their phenomic and genomic characterization uncovers novel biology.</title>
        <authorList>
            <person name="Wiegand S."/>
            <person name="Jogler M."/>
            <person name="Boedeker C."/>
            <person name="Pinto D."/>
            <person name="Vollmers J."/>
            <person name="Rivas-Marin E."/>
            <person name="Kohn T."/>
            <person name="Peeters S.H."/>
            <person name="Heuer A."/>
            <person name="Rast P."/>
            <person name="Oberbeckmann S."/>
            <person name="Bunk B."/>
            <person name="Jeske O."/>
            <person name="Meyerdierks A."/>
            <person name="Storesund J.E."/>
            <person name="Kallscheuer N."/>
            <person name="Luecker S."/>
            <person name="Lage O.M."/>
            <person name="Pohl T."/>
            <person name="Merkel B.J."/>
            <person name="Hornburger P."/>
            <person name="Mueller R.-W."/>
            <person name="Bruemmer F."/>
            <person name="Labrenz M."/>
            <person name="Spormann A.M."/>
            <person name="Op den Camp H."/>
            <person name="Overmann J."/>
            <person name="Amann R."/>
            <person name="Jetten M.S.M."/>
            <person name="Mascher T."/>
            <person name="Medema M.H."/>
            <person name="Devos D.P."/>
            <person name="Kaster A.-K."/>
            <person name="Ovreas L."/>
            <person name="Rohde M."/>
            <person name="Galperin M.Y."/>
            <person name="Jogler C."/>
        </authorList>
    </citation>
    <scope>NUCLEOTIDE SEQUENCE [LARGE SCALE GENOMIC DNA]</scope>
    <source>
        <strain evidence="1 2">Q31a</strain>
    </source>
</reference>
<evidence type="ECO:0000313" key="1">
    <source>
        <dbReference type="EMBL" id="QDV26454.1"/>
    </source>
</evidence>
<name>A0A518GCY0_9BACT</name>
<sequence length="97" mass="10797">MDATRRIAVIRFAAWQRTHEGKLHQACKIDYLVLVAALTRDCAVTDKFSNGLGVKLDGLLIEECFRFYRIGCYAEYPEAATALPGSRSGALFQQAVE</sequence>
<keyword evidence="2" id="KW-1185">Reference proteome</keyword>
<dbReference type="KEGG" id="ahel:Q31a_48280"/>
<gene>
    <name evidence="1" type="ORF">Q31a_48280</name>
</gene>
<proteinExistence type="predicted"/>
<evidence type="ECO:0000313" key="2">
    <source>
        <dbReference type="Proteomes" id="UP000318017"/>
    </source>
</evidence>
<protein>
    <submittedName>
        <fullName evidence="1">Uncharacterized protein</fullName>
    </submittedName>
</protein>
<organism evidence="1 2">
    <name type="scientific">Aureliella helgolandensis</name>
    <dbReference type="NCBI Taxonomy" id="2527968"/>
    <lineage>
        <taxon>Bacteria</taxon>
        <taxon>Pseudomonadati</taxon>
        <taxon>Planctomycetota</taxon>
        <taxon>Planctomycetia</taxon>
        <taxon>Pirellulales</taxon>
        <taxon>Pirellulaceae</taxon>
        <taxon>Aureliella</taxon>
    </lineage>
</organism>
<accession>A0A518GCY0</accession>
<dbReference type="AlphaFoldDB" id="A0A518GCY0"/>
<dbReference type="EMBL" id="CP036298">
    <property type="protein sequence ID" value="QDV26454.1"/>
    <property type="molecule type" value="Genomic_DNA"/>
</dbReference>